<evidence type="ECO:0000313" key="2">
    <source>
        <dbReference type="Proteomes" id="UP000683925"/>
    </source>
</evidence>
<dbReference type="Proteomes" id="UP000683925">
    <property type="component" value="Unassembled WGS sequence"/>
</dbReference>
<sequence length="96" mass="11594">MYILTNHILVVIFERYGREKSNNIMLRFNQLRLFELVILGSINIYDNHTMSLNKKNYRSFNGKFSSHLTKRLKLLQSFAYWISKQYENENSQIKND</sequence>
<keyword evidence="2" id="KW-1185">Reference proteome</keyword>
<dbReference type="AlphaFoldDB" id="A0A8S1U946"/>
<gene>
    <name evidence="1" type="ORF">POCTA_138.1.T0360279</name>
</gene>
<dbReference type="EMBL" id="CAJJDP010000036">
    <property type="protein sequence ID" value="CAD8159236.1"/>
    <property type="molecule type" value="Genomic_DNA"/>
</dbReference>
<proteinExistence type="predicted"/>
<comment type="caution">
    <text evidence="1">The sequence shown here is derived from an EMBL/GenBank/DDBJ whole genome shotgun (WGS) entry which is preliminary data.</text>
</comment>
<evidence type="ECO:0000313" key="1">
    <source>
        <dbReference type="EMBL" id="CAD8159236.1"/>
    </source>
</evidence>
<accession>A0A8S1U946</accession>
<name>A0A8S1U946_PAROT</name>
<protein>
    <submittedName>
        <fullName evidence="1">Uncharacterized protein</fullName>
    </submittedName>
</protein>
<reference evidence="1" key="1">
    <citation type="submission" date="2021-01" db="EMBL/GenBank/DDBJ databases">
        <authorList>
            <consortium name="Genoscope - CEA"/>
            <person name="William W."/>
        </authorList>
    </citation>
    <scope>NUCLEOTIDE SEQUENCE</scope>
</reference>
<organism evidence="1 2">
    <name type="scientific">Paramecium octaurelia</name>
    <dbReference type="NCBI Taxonomy" id="43137"/>
    <lineage>
        <taxon>Eukaryota</taxon>
        <taxon>Sar</taxon>
        <taxon>Alveolata</taxon>
        <taxon>Ciliophora</taxon>
        <taxon>Intramacronucleata</taxon>
        <taxon>Oligohymenophorea</taxon>
        <taxon>Peniculida</taxon>
        <taxon>Parameciidae</taxon>
        <taxon>Paramecium</taxon>
    </lineage>
</organism>